<keyword evidence="2 5" id="KW-0678">Repressor</keyword>
<organism evidence="6 7">
    <name type="scientific">Saccharibacillus brassicae</name>
    <dbReference type="NCBI Taxonomy" id="2583377"/>
    <lineage>
        <taxon>Bacteria</taxon>
        <taxon>Bacillati</taxon>
        <taxon>Bacillota</taxon>
        <taxon>Bacilli</taxon>
        <taxon>Bacillales</taxon>
        <taxon>Paenibacillaceae</taxon>
        <taxon>Saccharibacillus</taxon>
    </lineage>
</organism>
<dbReference type="GO" id="GO:0006109">
    <property type="term" value="P:regulation of carbohydrate metabolic process"/>
    <property type="evidence" value="ECO:0007669"/>
    <property type="project" value="InterPro"/>
</dbReference>
<dbReference type="Proteomes" id="UP000316968">
    <property type="component" value="Chromosome"/>
</dbReference>
<keyword evidence="7" id="KW-1185">Reference proteome</keyword>
<keyword evidence="5" id="KW-1005">Bacterial flagellum biogenesis</keyword>
<name>A0A4Y6UT35_SACBS</name>
<comment type="subcellular location">
    <subcellularLocation>
        <location evidence="5">Cytoplasm</location>
    </subcellularLocation>
</comment>
<evidence type="ECO:0000256" key="1">
    <source>
        <dbReference type="ARBA" id="ARBA00022490"/>
    </source>
</evidence>
<dbReference type="NCBIfam" id="NF002469">
    <property type="entry name" value="PRK01712.1"/>
    <property type="match status" value="1"/>
</dbReference>
<keyword evidence="4 5" id="KW-0694">RNA-binding</keyword>
<evidence type="ECO:0000256" key="2">
    <source>
        <dbReference type="ARBA" id="ARBA00022491"/>
    </source>
</evidence>
<accession>A0A4Y6UT35</accession>
<dbReference type="GO" id="GO:0048027">
    <property type="term" value="F:mRNA 5'-UTR binding"/>
    <property type="evidence" value="ECO:0007669"/>
    <property type="project" value="UniProtKB-UniRule"/>
</dbReference>
<comment type="function">
    <text evidence="5">A translational regulator that binds mRNA to regulate translation initiation and/or mRNA stability. Usually binds in the 5'-UTR at or near the Shine-Dalgarno sequence preventing ribosome-binding, thus repressing translation. Its main target seems to be the major flagellin gene, while its function is anatagonized by FliW.</text>
</comment>
<dbReference type="NCBIfam" id="TIGR00202">
    <property type="entry name" value="csrA"/>
    <property type="match status" value="1"/>
</dbReference>
<dbReference type="HAMAP" id="MF_00167">
    <property type="entry name" value="CsrA"/>
    <property type="match status" value="1"/>
</dbReference>
<dbReference type="PANTHER" id="PTHR34984">
    <property type="entry name" value="CARBON STORAGE REGULATOR"/>
    <property type="match status" value="1"/>
</dbReference>
<dbReference type="InterPro" id="IPR036107">
    <property type="entry name" value="CsrA_sf"/>
</dbReference>
<evidence type="ECO:0000256" key="4">
    <source>
        <dbReference type="ARBA" id="ARBA00022884"/>
    </source>
</evidence>
<dbReference type="PANTHER" id="PTHR34984:SF1">
    <property type="entry name" value="CARBON STORAGE REGULATOR"/>
    <property type="match status" value="1"/>
</dbReference>
<dbReference type="GO" id="GO:1902208">
    <property type="term" value="P:regulation of bacterial-type flagellum assembly"/>
    <property type="evidence" value="ECO:0007669"/>
    <property type="project" value="UniProtKB-UniRule"/>
</dbReference>
<dbReference type="SUPFAM" id="SSF117130">
    <property type="entry name" value="CsrA-like"/>
    <property type="match status" value="1"/>
</dbReference>
<keyword evidence="3 5" id="KW-0810">Translation regulation</keyword>
<evidence type="ECO:0000313" key="7">
    <source>
        <dbReference type="Proteomes" id="UP000316968"/>
    </source>
</evidence>
<dbReference type="RefSeq" id="WP_141447401.1">
    <property type="nucleotide sequence ID" value="NZ_CP041217.1"/>
</dbReference>
<dbReference type="GO" id="GO:0005829">
    <property type="term" value="C:cytosol"/>
    <property type="evidence" value="ECO:0007669"/>
    <property type="project" value="TreeGrafter"/>
</dbReference>
<sequence length="79" mass="8903">MLVLSRKKGETIVIQDNIEVTVIAVEGETVRIGIQAPKQVDIFRKEVYELIQQSNRESAAPASQDVARLMKHMKNSPKK</sequence>
<dbReference type="AlphaFoldDB" id="A0A4Y6UT35"/>
<dbReference type="Gene3D" id="2.60.40.4380">
    <property type="entry name" value="Translational regulator CsrA"/>
    <property type="match status" value="1"/>
</dbReference>
<comment type="subunit">
    <text evidence="5">Homodimer; the beta-strands of each monomer intercalate to form a hydrophobic core, while the alpha-helices form wings that extend away from the core.</text>
</comment>
<dbReference type="GO" id="GO:0045947">
    <property type="term" value="P:negative regulation of translational initiation"/>
    <property type="evidence" value="ECO:0007669"/>
    <property type="project" value="UniProtKB-UniRule"/>
</dbReference>
<dbReference type="FunFam" id="2.60.40.4380:FF:000002">
    <property type="entry name" value="Translational regulator CsrA"/>
    <property type="match status" value="1"/>
</dbReference>
<dbReference type="Pfam" id="PF02599">
    <property type="entry name" value="CsrA"/>
    <property type="match status" value="1"/>
</dbReference>
<comment type="similarity">
    <text evidence="5">Belongs to the CsrA/RsmA family.</text>
</comment>
<keyword evidence="1 5" id="KW-0963">Cytoplasm</keyword>
<dbReference type="KEGG" id="saca:FFV09_08315"/>
<reference evidence="6 7" key="1">
    <citation type="submission" date="2019-06" db="EMBL/GenBank/DDBJ databases">
        <title>Saccharibacillus brassicae sp. nov., an endophytic bacterium isolated from Chinese cabbage seeds (Brassica pekinensis).</title>
        <authorList>
            <person name="Jiang L."/>
            <person name="Lee J."/>
            <person name="Kim S.W."/>
        </authorList>
    </citation>
    <scope>NUCLEOTIDE SEQUENCE [LARGE SCALE GENOMIC DNA]</scope>
    <source>
        <strain evidence="7">KCTC 43072 / ATSA2</strain>
    </source>
</reference>
<evidence type="ECO:0000313" key="6">
    <source>
        <dbReference type="EMBL" id="QDH20852.1"/>
    </source>
</evidence>
<dbReference type="GO" id="GO:0006402">
    <property type="term" value="P:mRNA catabolic process"/>
    <property type="evidence" value="ECO:0007669"/>
    <property type="project" value="InterPro"/>
</dbReference>
<dbReference type="InterPro" id="IPR003751">
    <property type="entry name" value="CsrA"/>
</dbReference>
<gene>
    <name evidence="5 6" type="primary">csrA</name>
    <name evidence="6" type="ORF">FFV09_08315</name>
</gene>
<protein>
    <recommendedName>
        <fullName evidence="5">Translational regulator CsrA</fullName>
    </recommendedName>
</protein>
<proteinExistence type="inferred from homology"/>
<evidence type="ECO:0000256" key="5">
    <source>
        <dbReference type="HAMAP-Rule" id="MF_00167"/>
    </source>
</evidence>
<dbReference type="EMBL" id="CP041217">
    <property type="protein sequence ID" value="QDH20852.1"/>
    <property type="molecule type" value="Genomic_DNA"/>
</dbReference>
<dbReference type="OrthoDB" id="9809061at2"/>
<evidence type="ECO:0000256" key="3">
    <source>
        <dbReference type="ARBA" id="ARBA00022845"/>
    </source>
</evidence>
<dbReference type="GO" id="GO:0044781">
    <property type="term" value="P:bacterial-type flagellum organization"/>
    <property type="evidence" value="ECO:0007669"/>
    <property type="project" value="UniProtKB-KW"/>
</dbReference>